<reference evidence="4" key="1">
    <citation type="submission" date="2023-12" db="EMBL/GenBank/DDBJ databases">
        <title>Novel isolates from deep terrestrial aquifers shed light on the physiology and ecology of the class Limnochordia.</title>
        <authorList>
            <person name="Karnachuk O.V."/>
            <person name="Lukina A.P."/>
            <person name="Avakyan M.R."/>
            <person name="Kadnikov V."/>
            <person name="Begmatov S."/>
            <person name="Beletsky A.V."/>
            <person name="Mardanov A.V."/>
            <person name="Ravin N.V."/>
        </authorList>
    </citation>
    <scope>NUCLEOTIDE SEQUENCE [LARGE SCALE GENOMIC DNA]</scope>
    <source>
        <strain evidence="4">LN</strain>
    </source>
</reference>
<accession>A0ABZ1BMN7</accession>
<dbReference type="SMART" id="SM00966">
    <property type="entry name" value="SpoVT_AbrB"/>
    <property type="match status" value="1"/>
</dbReference>
<dbReference type="PROSITE" id="PS51740">
    <property type="entry name" value="SPOVT_ABRB"/>
    <property type="match status" value="1"/>
</dbReference>
<gene>
    <name evidence="3" type="ORF">VLY81_10350</name>
</gene>
<dbReference type="EMBL" id="CP141614">
    <property type="protein sequence ID" value="WRP13833.1"/>
    <property type="molecule type" value="Genomic_DNA"/>
</dbReference>
<dbReference type="Gene3D" id="2.10.260.10">
    <property type="match status" value="1"/>
</dbReference>
<name>A0ABZ1BMN7_9FIRM</name>
<dbReference type="Proteomes" id="UP001333102">
    <property type="component" value="Chromosome"/>
</dbReference>
<dbReference type="SUPFAM" id="SSF89447">
    <property type="entry name" value="AbrB/MazE/MraZ-like"/>
    <property type="match status" value="1"/>
</dbReference>
<keyword evidence="4" id="KW-1185">Reference proteome</keyword>
<evidence type="ECO:0000256" key="1">
    <source>
        <dbReference type="PROSITE-ProRule" id="PRU01076"/>
    </source>
</evidence>
<dbReference type="InterPro" id="IPR037914">
    <property type="entry name" value="SpoVT-AbrB_sf"/>
</dbReference>
<organism evidence="3 4">
    <name type="scientific">Geochorda subterranea</name>
    <dbReference type="NCBI Taxonomy" id="3109564"/>
    <lineage>
        <taxon>Bacteria</taxon>
        <taxon>Bacillati</taxon>
        <taxon>Bacillota</taxon>
        <taxon>Limnochordia</taxon>
        <taxon>Limnochordales</taxon>
        <taxon>Geochordaceae</taxon>
        <taxon>Geochorda</taxon>
    </lineage>
</organism>
<dbReference type="GO" id="GO:0003677">
    <property type="term" value="F:DNA binding"/>
    <property type="evidence" value="ECO:0007669"/>
    <property type="project" value="UniProtKB-KW"/>
</dbReference>
<evidence type="ECO:0000313" key="4">
    <source>
        <dbReference type="Proteomes" id="UP001333102"/>
    </source>
</evidence>
<dbReference type="RefSeq" id="WP_324668089.1">
    <property type="nucleotide sequence ID" value="NZ_CP141614.1"/>
</dbReference>
<protein>
    <submittedName>
        <fullName evidence="3">AbrB/MazE/SpoVT family DNA-binding domain-containing protein</fullName>
    </submittedName>
</protein>
<dbReference type="Pfam" id="PF04014">
    <property type="entry name" value="MazE_antitoxin"/>
    <property type="match status" value="1"/>
</dbReference>
<evidence type="ECO:0000259" key="2">
    <source>
        <dbReference type="PROSITE" id="PS51740"/>
    </source>
</evidence>
<feature type="domain" description="SpoVT-AbrB" evidence="2">
    <location>
        <begin position="3"/>
        <end position="48"/>
    </location>
</feature>
<proteinExistence type="predicted"/>
<keyword evidence="1 3" id="KW-0238">DNA-binding</keyword>
<dbReference type="InterPro" id="IPR007159">
    <property type="entry name" value="SpoVT-AbrB_dom"/>
</dbReference>
<evidence type="ECO:0000313" key="3">
    <source>
        <dbReference type="EMBL" id="WRP13833.1"/>
    </source>
</evidence>
<dbReference type="NCBIfam" id="TIGR01439">
    <property type="entry name" value="lp_hng_hel_AbrB"/>
    <property type="match status" value="1"/>
</dbReference>
<sequence>MQTARVRLGKGGRLVIPADFRKALGLREGDELVVQLSGDELRVFAVRRAIRYAQEIVGQYVAAHRSLADELIRERRQEAADESVDS</sequence>